<dbReference type="GO" id="GO:0005634">
    <property type="term" value="C:nucleus"/>
    <property type="evidence" value="ECO:0007669"/>
    <property type="project" value="UniProtKB-SubCell"/>
</dbReference>
<evidence type="ECO:0000259" key="14">
    <source>
        <dbReference type="PROSITE" id="PS01180"/>
    </source>
</evidence>
<dbReference type="Pfam" id="PF00431">
    <property type="entry name" value="CUB"/>
    <property type="match status" value="2"/>
</dbReference>
<dbReference type="InterPro" id="IPR000859">
    <property type="entry name" value="CUB_dom"/>
</dbReference>
<evidence type="ECO:0000256" key="5">
    <source>
        <dbReference type="ARBA" id="ARBA00022499"/>
    </source>
</evidence>
<dbReference type="CDD" id="cd01803">
    <property type="entry name" value="Ubl_ubiquitin"/>
    <property type="match status" value="9"/>
</dbReference>
<keyword evidence="4" id="KW-0963">Cytoplasm</keyword>
<evidence type="ECO:0000256" key="8">
    <source>
        <dbReference type="ARBA" id="ARBA00023157"/>
    </source>
</evidence>
<evidence type="ECO:0000256" key="11">
    <source>
        <dbReference type="PROSITE-ProRule" id="PRU00059"/>
    </source>
</evidence>
<dbReference type="InterPro" id="IPR035914">
    <property type="entry name" value="Sperma_CUB_dom_sf"/>
</dbReference>
<feature type="domain" description="Ubiquitin-like" evidence="15">
    <location>
        <begin position="1583"/>
        <end position="1658"/>
    </location>
</feature>
<evidence type="ECO:0000256" key="3">
    <source>
        <dbReference type="ARBA" id="ARBA00008430"/>
    </source>
</evidence>
<dbReference type="FunFam" id="3.10.20.90:FF:000014">
    <property type="entry name" value="Ubiquitin-60S ribosomal L40 fusion"/>
    <property type="match status" value="2"/>
</dbReference>
<feature type="domain" description="Ubiquitin-like" evidence="15">
    <location>
        <begin position="1431"/>
        <end position="1506"/>
    </location>
</feature>
<feature type="domain" description="CUB" evidence="14">
    <location>
        <begin position="590"/>
        <end position="701"/>
    </location>
</feature>
<feature type="domain" description="Sushi" evidence="16">
    <location>
        <begin position="351"/>
        <end position="410"/>
    </location>
</feature>
<feature type="domain" description="Ubiquitin-like" evidence="15">
    <location>
        <begin position="1659"/>
        <end position="1734"/>
    </location>
</feature>
<feature type="domain" description="Ubiquitin-like" evidence="15">
    <location>
        <begin position="1355"/>
        <end position="1430"/>
    </location>
</feature>
<evidence type="ECO:0000313" key="17">
    <source>
        <dbReference type="EMBL" id="KAF0038831.1"/>
    </source>
</evidence>
<dbReference type="FunFam" id="3.10.20.90:FF:000158">
    <property type="entry name" value="Polyubiquitin 5"/>
    <property type="match status" value="7"/>
</dbReference>
<comment type="similarity">
    <text evidence="3">Belongs to the ubiquitin family.</text>
</comment>
<keyword evidence="13" id="KW-0472">Membrane</keyword>
<evidence type="ECO:0000259" key="16">
    <source>
        <dbReference type="PROSITE" id="PS50923"/>
    </source>
</evidence>
<dbReference type="PANTHER" id="PTHR10666">
    <property type="entry name" value="UBIQUITIN"/>
    <property type="match status" value="1"/>
</dbReference>
<dbReference type="EMBL" id="VEVO01000008">
    <property type="protein sequence ID" value="KAF0038831.1"/>
    <property type="molecule type" value="Genomic_DNA"/>
</dbReference>
<dbReference type="Pfam" id="PF00084">
    <property type="entry name" value="Sushi"/>
    <property type="match status" value="5"/>
</dbReference>
<evidence type="ECO:0000256" key="6">
    <source>
        <dbReference type="ARBA" id="ARBA00022737"/>
    </source>
</evidence>
<comment type="subcellular location">
    <subcellularLocation>
        <location evidence="2">Cytoplasm</location>
    </subcellularLocation>
    <subcellularLocation>
        <location evidence="1">Nucleus</location>
    </subcellularLocation>
</comment>
<feature type="disulfide bond" evidence="12">
    <location>
        <begin position="735"/>
        <end position="762"/>
    </location>
</feature>
<dbReference type="SUPFAM" id="SSF57535">
    <property type="entry name" value="Complement control module/SCR domain"/>
    <property type="match status" value="5"/>
</dbReference>
<dbReference type="InterPro" id="IPR029071">
    <property type="entry name" value="Ubiquitin-like_domsf"/>
</dbReference>
<evidence type="ECO:0000313" key="18">
    <source>
        <dbReference type="Proteomes" id="UP000438429"/>
    </source>
</evidence>
<feature type="domain" description="Sushi" evidence="16">
    <location>
        <begin position="705"/>
        <end position="764"/>
    </location>
</feature>
<evidence type="ECO:0000256" key="7">
    <source>
        <dbReference type="ARBA" id="ARBA00022843"/>
    </source>
</evidence>
<feature type="domain" description="Ubiquitin-like" evidence="15">
    <location>
        <begin position="1127"/>
        <end position="1202"/>
    </location>
</feature>
<feature type="domain" description="Ubiquitin-like" evidence="15">
    <location>
        <begin position="1279"/>
        <end position="1354"/>
    </location>
</feature>
<dbReference type="InterPro" id="IPR000436">
    <property type="entry name" value="Sushi_SCR_CCP_dom"/>
</dbReference>
<dbReference type="SUPFAM" id="SSF49854">
    <property type="entry name" value="Spermadhesin, CUB domain"/>
    <property type="match status" value="3"/>
</dbReference>
<dbReference type="Pfam" id="PF00240">
    <property type="entry name" value="ubiquitin"/>
    <property type="match status" value="9"/>
</dbReference>
<dbReference type="Gene3D" id="2.60.120.290">
    <property type="entry name" value="Spermadhesin, CUB domain"/>
    <property type="match status" value="3"/>
</dbReference>
<feature type="domain" description="CUB" evidence="14">
    <location>
        <begin position="412"/>
        <end position="524"/>
    </location>
</feature>
<evidence type="ECO:0000256" key="12">
    <source>
        <dbReference type="PROSITE-ProRule" id="PRU00302"/>
    </source>
</evidence>
<dbReference type="CDD" id="cd00041">
    <property type="entry name" value="CUB"/>
    <property type="match status" value="3"/>
</dbReference>
<dbReference type="InterPro" id="IPR019954">
    <property type="entry name" value="Ubiquitin_CS"/>
</dbReference>
<keyword evidence="6" id="KW-0677">Repeat</keyword>
<dbReference type="Gene3D" id="3.10.20.90">
    <property type="entry name" value="Phosphatidylinositol 3-kinase Catalytic Subunit, Chain A, domain 1"/>
    <property type="match status" value="9"/>
</dbReference>
<accession>A0A6A4T6T4</accession>
<evidence type="ECO:0000259" key="15">
    <source>
        <dbReference type="PROSITE" id="PS50053"/>
    </source>
</evidence>
<feature type="domain" description="Ubiquitin-like" evidence="15">
    <location>
        <begin position="1507"/>
        <end position="1582"/>
    </location>
</feature>
<dbReference type="PROSITE" id="PS50923">
    <property type="entry name" value="SUSHI"/>
    <property type="match status" value="5"/>
</dbReference>
<evidence type="ECO:0000256" key="13">
    <source>
        <dbReference type="SAM" id="Phobius"/>
    </source>
</evidence>
<feature type="transmembrane region" description="Helical" evidence="13">
    <location>
        <begin position="908"/>
        <end position="930"/>
    </location>
</feature>
<feature type="domain" description="Ubiquitin-like" evidence="15">
    <location>
        <begin position="1203"/>
        <end position="1278"/>
    </location>
</feature>
<keyword evidence="8 12" id="KW-1015">Disulfide bond</keyword>
<feature type="domain" description="Sushi" evidence="16">
    <location>
        <begin position="527"/>
        <end position="588"/>
    </location>
</feature>
<dbReference type="PRINTS" id="PR00348">
    <property type="entry name" value="UBIQUITIN"/>
</dbReference>
<dbReference type="InterPro" id="IPR050158">
    <property type="entry name" value="Ubiquitin_ubiquitin-like"/>
</dbReference>
<dbReference type="InterPro" id="IPR035976">
    <property type="entry name" value="Sushi/SCR/CCP_sf"/>
</dbReference>
<keyword evidence="9" id="KW-0539">Nucleus</keyword>
<comment type="caution">
    <text evidence="17">The sequence shown here is derived from an EMBL/GenBank/DDBJ whole genome shotgun (WGS) entry which is preliminary data.</text>
</comment>
<evidence type="ECO:0000256" key="2">
    <source>
        <dbReference type="ARBA" id="ARBA00004496"/>
    </source>
</evidence>
<evidence type="ECO:0000256" key="10">
    <source>
        <dbReference type="ARBA" id="ARBA00054839"/>
    </source>
</evidence>
<keyword evidence="12" id="KW-0768">Sushi</keyword>
<dbReference type="InterPro" id="IPR019956">
    <property type="entry name" value="Ubiquitin_dom"/>
</dbReference>
<feature type="disulfide bond" evidence="11">
    <location>
        <begin position="240"/>
        <end position="267"/>
    </location>
</feature>
<feature type="domain" description="Sushi" evidence="16">
    <location>
        <begin position="833"/>
        <end position="894"/>
    </location>
</feature>
<sequence>MPPAARSLGRRLRDTMRAALWIALLWSGGVSAGGIRSPFVRCRRLTVELLRCCLPSRMLVLPPPRLSSSRLGQDELTHENDAASSSLCHLCLTSLKKYMGGPLSPSFYVAKVVTVEGTVVVSDCGTRPPSSTKTLVTDRHSLSLSSVLCDREVIRVPLHPGVPPQLTPWAFETAHIKALQPKADDPFKMPHQTVPTTLAFATTHTPGQEEEMSPVATTLDVDSGDVDPEAGPPSSAAQSCMVNLSDPEGYIDSLDDPPLPDGTSLHCTYTVTVYTGYGVELQVKSVNLSEGEQLSIRGADERGALLVLANHTLLVEGQVIRSPTNTLSVYYRSAPEGSTGNFQLHYQIFRLSCSLPKRPHFGEVSVLDLLPGGTARFHCHMGYHLQGAPLLTCLNASLPVWSGKEPSCRALCGGTVKNATVGRVLSPSPHHGPNATQDCSCSWSLEAPRGQRLHLHLERLALGPTDRLVLWSGLDAGSVVLFDSGRGGQIPFEGVISEGPAVRIQFITDQPNHNTGFNIRYEAFERGHCYEPYLQNGNFTTSDPLYGVGAVVQFACDPGHSLEQGPPVIECISARDPYWNDTEPLCKAQCGGDLTGPGGVILSPNWPEWYGEGEDCSWRIHVGEDKRVLLDVQLLNISDSDMLTITDGDEVTTRILGRYIGGTSPFKLSSTTPDLTVTFHSDPAGLVFGKGEGFIINYMEVSRNDSCPDLPEIQNGWKTTSHVALVRGAHITYQCDPGYDLVGRETLTCQLDLSWSSQPPFCEKIMYCSDPGHVEHSTRSLSDPKLLVGTTIQYSCNPGFILQGGATLTCYGREPGTPVWTSRLPHCVSEDSVSCENPGLPDNGYQILSKRLYLPGESLTFVCYQGYELIGEVAIKCILGNPSFWSGPLPLCRVAEATAGSTLDGGNIALAIFILVLLLSVLLGGAYVYVTRCRYHSNLRLPLIYPHPYRQITVETEFDNPLYETGGLNQSWINYGTINSIERVIERVTFIVKQPQKKKAELLSSRLAQTVIVQQMVIFSHLGCDQMSKTVYDIQREQNRTLLGTICFVKMQIFVKTLTGKTITLEVEPSDSIENVKAKIQDKEGIPPDQQRLIFAGKQLEDGRTLSDYNIQKESTLHLVLRLRGGMQIFVKTLTGKTITLEVEPSDTIENVKAKIQDKEGIPPDQQRLIFAGKQLEDGRTLSDYNIQKESTLHLVLRLRGGMQIFVKTLTGKTITLEVEPSDTIDNVKAKIQDKEGIPPDQQRLIFAGKQLEDGRTLSDYNIQKESTLHLVLRLRGGMQIFVKTLTGKTITLEVEPSDTIENVKAKIQDKEGIPPDQQRLIFAGKQLEDGRTLSDYNIQKESTLHLVLRLRGGMQIFVKTLTGKTITLEVEPSDTIENVKAKIQDKEGIPPDQQRLIFAGKQLEDGRTLSDYNIQKESTLHLVLRLRGGMQIFVKTLTGKTITLEVEPSDTIDNVKAKIQDKEGIPPDQQRLIFAGKQLEDGRTLSDYNIQKESTLHLVLRLRGGMQIFVKTLTGKTITLEVEPSDTIENVKAKIQDKEGIPPDQQRLIFAGKQLEDGRTLSDYNIQKESTLHLVLRLRGGMQIFVKTLTGKTITLEVEPSDTIENVKAKIQDKEGIPPDQQRLIFAGKQLEDGRTLSDYNIQKESTLHLVLRLRGGMQIFVKTLTGKTITLEVEPSDTIENVKAKIQDKEGIPPDQQRLIFAGKQLEDGRTLSDYNIQKESTLHLVLRLRGGN</sequence>
<dbReference type="Proteomes" id="UP000438429">
    <property type="component" value="Unassembled WGS sequence"/>
</dbReference>
<feature type="domain" description="Sushi" evidence="16">
    <location>
        <begin position="766"/>
        <end position="829"/>
    </location>
</feature>
<dbReference type="PROSITE" id="PS00299">
    <property type="entry name" value="UBIQUITIN_1"/>
    <property type="match status" value="9"/>
</dbReference>
<keyword evidence="7" id="KW-0832">Ubl conjugation</keyword>
<dbReference type="InterPro" id="IPR000626">
    <property type="entry name" value="Ubiquitin-like_dom"/>
</dbReference>
<dbReference type="SMART" id="SM00042">
    <property type="entry name" value="CUB"/>
    <property type="match status" value="3"/>
</dbReference>
<keyword evidence="13" id="KW-0812">Transmembrane</keyword>
<keyword evidence="5" id="KW-1017">Isopeptide bond</keyword>
<feature type="domain" description="CUB" evidence="14">
    <location>
        <begin position="240"/>
        <end position="349"/>
    </location>
</feature>
<keyword evidence="13" id="KW-1133">Transmembrane helix</keyword>
<dbReference type="SUPFAM" id="SSF54236">
    <property type="entry name" value="Ubiquitin-like"/>
    <property type="match status" value="9"/>
</dbReference>
<dbReference type="SMART" id="SM00213">
    <property type="entry name" value="UBQ"/>
    <property type="match status" value="9"/>
</dbReference>
<comment type="caution">
    <text evidence="12">Lacks conserved residue(s) required for the propagation of feature annotation.</text>
</comment>
<evidence type="ECO:0000256" key="9">
    <source>
        <dbReference type="ARBA" id="ARBA00023242"/>
    </source>
</evidence>
<feature type="domain" description="Ubiquitin-like" evidence="15">
    <location>
        <begin position="1051"/>
        <end position="1126"/>
    </location>
</feature>
<dbReference type="FunFam" id="2.10.70.10:FF:000009">
    <property type="entry name" value="Seizure related 6 homolog like"/>
    <property type="match status" value="1"/>
</dbReference>
<evidence type="ECO:0000256" key="4">
    <source>
        <dbReference type="ARBA" id="ARBA00022490"/>
    </source>
</evidence>
<organism evidence="17 18">
    <name type="scientific">Scophthalmus maximus</name>
    <name type="common">Turbot</name>
    <name type="synonym">Psetta maxima</name>
    <dbReference type="NCBI Taxonomy" id="52904"/>
    <lineage>
        <taxon>Eukaryota</taxon>
        <taxon>Metazoa</taxon>
        <taxon>Chordata</taxon>
        <taxon>Craniata</taxon>
        <taxon>Vertebrata</taxon>
        <taxon>Euteleostomi</taxon>
        <taxon>Actinopterygii</taxon>
        <taxon>Neopterygii</taxon>
        <taxon>Teleostei</taxon>
        <taxon>Neoteleostei</taxon>
        <taxon>Acanthomorphata</taxon>
        <taxon>Carangaria</taxon>
        <taxon>Pleuronectiformes</taxon>
        <taxon>Pleuronectoidei</taxon>
        <taxon>Scophthalmidae</taxon>
        <taxon>Scophthalmus</taxon>
    </lineage>
</organism>
<dbReference type="PROSITE" id="PS01180">
    <property type="entry name" value="CUB"/>
    <property type="match status" value="3"/>
</dbReference>
<reference evidence="17 18" key="1">
    <citation type="submission" date="2019-06" db="EMBL/GenBank/DDBJ databases">
        <title>Draft genomes of female and male turbot (Scophthalmus maximus).</title>
        <authorList>
            <person name="Xu H."/>
            <person name="Xu X.-W."/>
            <person name="Shao C."/>
            <person name="Chen S."/>
        </authorList>
    </citation>
    <scope>NUCLEOTIDE SEQUENCE [LARGE SCALE GENOMIC DNA]</scope>
    <source>
        <strain evidence="17">Ysfricsl-2016a</strain>
        <tissue evidence="17">Blood</tissue>
    </source>
</reference>
<dbReference type="GO" id="GO:0005737">
    <property type="term" value="C:cytoplasm"/>
    <property type="evidence" value="ECO:0007669"/>
    <property type="project" value="UniProtKB-SubCell"/>
</dbReference>
<dbReference type="Gene3D" id="2.10.70.10">
    <property type="entry name" value="Complement Module, domain 1"/>
    <property type="match status" value="5"/>
</dbReference>
<protein>
    <submittedName>
        <fullName evidence="17">Uncharacterized protein</fullName>
    </submittedName>
</protein>
<comment type="function">
    <text evidence="10">Ubiquitin exists either covalently attached to another protein, or free (unanchored). When covalently bound, it is conjugated to target proteins via an isopeptide bond either as a monomer (monoubiquitin), a polymer linked via different Lys residues of the ubiquitin (polyubiquitin chains) or a linear polymer linked via the initiator Met of the ubiquitin (linear polyubiquitin chains). Polyubiquitin chains, when attached to a target protein, have different functions depending on the Lys residue of the ubiquitin that is linked: Lys-48-linked is involved in protein degradation via the proteasome. Linear polymer chains formed via attachment by the initiator Met lead to cell signaling. Ubiquitin is usually conjugated to Lys residues of target proteins, however, in rare cases, conjugation to Cys or Ser residues has been observed. When polyubiquitin is free (unanchored-polyubiquitin), it also has distinct roles, such as in activation of protein kinases, and in signaling.</text>
</comment>
<dbReference type="SMART" id="SM00032">
    <property type="entry name" value="CCP"/>
    <property type="match status" value="5"/>
</dbReference>
<dbReference type="FunFam" id="2.10.70.10:FF:000010">
    <property type="entry name" value="Seizure related 6 homolog like"/>
    <property type="match status" value="1"/>
</dbReference>
<proteinExistence type="inferred from homology"/>
<dbReference type="CDD" id="cd00033">
    <property type="entry name" value="CCP"/>
    <property type="match status" value="5"/>
</dbReference>
<name>A0A6A4T6T4_SCOMX</name>
<evidence type="ECO:0000256" key="1">
    <source>
        <dbReference type="ARBA" id="ARBA00004123"/>
    </source>
</evidence>
<gene>
    <name evidence="17" type="ORF">F2P81_009315</name>
</gene>
<dbReference type="PROSITE" id="PS50053">
    <property type="entry name" value="UBIQUITIN_2"/>
    <property type="match status" value="9"/>
</dbReference>